<evidence type="ECO:0000259" key="4">
    <source>
        <dbReference type="PROSITE" id="PS50404"/>
    </source>
</evidence>
<comment type="catalytic activity">
    <reaction evidence="3">
        <text>RX + glutathione = an S-substituted glutathione + a halide anion + H(+)</text>
        <dbReference type="Rhea" id="RHEA:16437"/>
        <dbReference type="ChEBI" id="CHEBI:15378"/>
        <dbReference type="ChEBI" id="CHEBI:16042"/>
        <dbReference type="ChEBI" id="CHEBI:17792"/>
        <dbReference type="ChEBI" id="CHEBI:57925"/>
        <dbReference type="ChEBI" id="CHEBI:90779"/>
        <dbReference type="EC" id="2.5.1.18"/>
    </reaction>
</comment>
<dbReference type="OrthoDB" id="414243at2759"/>
<dbReference type="SFLD" id="SFLDG00363">
    <property type="entry name" value="AMPS_(cytGST):_Alpha-__Mu-__Pi"/>
    <property type="match status" value="1"/>
</dbReference>
<dbReference type="EC" id="2.5.1.18" evidence="1"/>
<dbReference type="InterPro" id="IPR010987">
    <property type="entry name" value="Glutathione-S-Trfase_C-like"/>
</dbReference>
<dbReference type="InterPro" id="IPR036282">
    <property type="entry name" value="Glutathione-S-Trfase_C_sf"/>
</dbReference>
<dbReference type="EMBL" id="MRZV01000178">
    <property type="protein sequence ID" value="PIK56346.1"/>
    <property type="molecule type" value="Genomic_DNA"/>
</dbReference>
<keyword evidence="2 6" id="KW-0808">Transferase</keyword>
<evidence type="ECO:0000259" key="5">
    <source>
        <dbReference type="PROSITE" id="PS50405"/>
    </source>
</evidence>
<dbReference type="InterPro" id="IPR050213">
    <property type="entry name" value="GST_superfamily"/>
</dbReference>
<evidence type="ECO:0000313" key="6">
    <source>
        <dbReference type="EMBL" id="PIK56346.1"/>
    </source>
</evidence>
<dbReference type="PROSITE" id="PS50405">
    <property type="entry name" value="GST_CTER"/>
    <property type="match status" value="1"/>
</dbReference>
<feature type="domain" description="GST N-terminal" evidence="4">
    <location>
        <begin position="2"/>
        <end position="79"/>
    </location>
</feature>
<name>A0A2G8L7Y2_STIJA</name>
<dbReference type="AlphaFoldDB" id="A0A2G8L7Y2"/>
<dbReference type="CDD" id="cd03039">
    <property type="entry name" value="GST_N_Sigma_like"/>
    <property type="match status" value="1"/>
</dbReference>
<keyword evidence="7" id="KW-1185">Reference proteome</keyword>
<dbReference type="Pfam" id="PF02798">
    <property type="entry name" value="GST_N"/>
    <property type="match status" value="1"/>
</dbReference>
<dbReference type="InterPro" id="IPR004045">
    <property type="entry name" value="Glutathione_S-Trfase_N"/>
</dbReference>
<sequence>MPTYKLTYFNSRGAAEVSRLIFALVEQEYEDIRVERSEWEKLKPETPLGQLPILNVDGKVLPQSLAINRFLARTFNLYGENDWEKAEIDAVLEVVQDLFYPVRKMFYADTDELKARYKKEFVDVQGPKYCGFLEKLLKANNGGDGFFVGSKVSLADIVVFAAVGDALGDKSRDYYLDHKEPKLKALIERIRAIPQINTWLQTRPKTEL</sequence>
<dbReference type="Proteomes" id="UP000230750">
    <property type="component" value="Unassembled WGS sequence"/>
</dbReference>
<dbReference type="SUPFAM" id="SSF47616">
    <property type="entry name" value="GST C-terminal domain-like"/>
    <property type="match status" value="1"/>
</dbReference>
<dbReference type="PANTHER" id="PTHR11571">
    <property type="entry name" value="GLUTATHIONE S-TRANSFERASE"/>
    <property type="match status" value="1"/>
</dbReference>
<dbReference type="FunFam" id="1.20.1050.10:FF:000030">
    <property type="entry name" value="Glutathione S-transferase S1"/>
    <property type="match status" value="1"/>
</dbReference>
<evidence type="ECO:0000256" key="2">
    <source>
        <dbReference type="ARBA" id="ARBA00022679"/>
    </source>
</evidence>
<evidence type="ECO:0000313" key="7">
    <source>
        <dbReference type="Proteomes" id="UP000230750"/>
    </source>
</evidence>
<feature type="domain" description="GST C-terminal" evidence="5">
    <location>
        <begin position="81"/>
        <end position="208"/>
    </location>
</feature>
<dbReference type="FunFam" id="3.40.30.10:FF:000258">
    <property type="entry name" value="Glutathione S-transferase"/>
    <property type="match status" value="1"/>
</dbReference>
<gene>
    <name evidence="6" type="ORF">BSL78_06720</name>
</gene>
<evidence type="ECO:0000256" key="3">
    <source>
        <dbReference type="ARBA" id="ARBA00047960"/>
    </source>
</evidence>
<reference evidence="6 7" key="1">
    <citation type="journal article" date="2017" name="PLoS Biol.">
        <title>The sea cucumber genome provides insights into morphological evolution and visceral regeneration.</title>
        <authorList>
            <person name="Zhang X."/>
            <person name="Sun L."/>
            <person name="Yuan J."/>
            <person name="Sun Y."/>
            <person name="Gao Y."/>
            <person name="Zhang L."/>
            <person name="Li S."/>
            <person name="Dai H."/>
            <person name="Hamel J.F."/>
            <person name="Liu C."/>
            <person name="Yu Y."/>
            <person name="Liu S."/>
            <person name="Lin W."/>
            <person name="Guo K."/>
            <person name="Jin S."/>
            <person name="Xu P."/>
            <person name="Storey K.B."/>
            <person name="Huan P."/>
            <person name="Zhang T."/>
            <person name="Zhou Y."/>
            <person name="Zhang J."/>
            <person name="Lin C."/>
            <person name="Li X."/>
            <person name="Xing L."/>
            <person name="Huo D."/>
            <person name="Sun M."/>
            <person name="Wang L."/>
            <person name="Mercier A."/>
            <person name="Li F."/>
            <person name="Yang H."/>
            <person name="Xiang J."/>
        </authorList>
    </citation>
    <scope>NUCLEOTIDE SEQUENCE [LARGE SCALE GENOMIC DNA]</scope>
    <source>
        <strain evidence="6">Shaxun</strain>
        <tissue evidence="6">Muscle</tissue>
    </source>
</reference>
<evidence type="ECO:0000256" key="1">
    <source>
        <dbReference type="ARBA" id="ARBA00012452"/>
    </source>
</evidence>
<proteinExistence type="predicted"/>
<dbReference type="Gene3D" id="1.20.1050.130">
    <property type="match status" value="1"/>
</dbReference>
<dbReference type="SFLD" id="SFLDS00019">
    <property type="entry name" value="Glutathione_Transferase_(cytos"/>
    <property type="match status" value="1"/>
</dbReference>
<dbReference type="InterPro" id="IPR036249">
    <property type="entry name" value="Thioredoxin-like_sf"/>
</dbReference>
<accession>A0A2G8L7Y2</accession>
<dbReference type="PANTHER" id="PTHR11571:SF224">
    <property type="entry name" value="HEMATOPOIETIC PROSTAGLANDIN D SYNTHASE"/>
    <property type="match status" value="1"/>
</dbReference>
<dbReference type="GO" id="GO:0004364">
    <property type="term" value="F:glutathione transferase activity"/>
    <property type="evidence" value="ECO:0007669"/>
    <property type="project" value="UniProtKB-EC"/>
</dbReference>
<dbReference type="InterPro" id="IPR004046">
    <property type="entry name" value="GST_C"/>
</dbReference>
<dbReference type="STRING" id="307972.A0A2G8L7Y2"/>
<dbReference type="SUPFAM" id="SSF52833">
    <property type="entry name" value="Thioredoxin-like"/>
    <property type="match status" value="1"/>
</dbReference>
<comment type="caution">
    <text evidence="6">The sequence shown here is derived from an EMBL/GenBank/DDBJ whole genome shotgun (WGS) entry which is preliminary data.</text>
</comment>
<organism evidence="6 7">
    <name type="scientific">Stichopus japonicus</name>
    <name type="common">Sea cucumber</name>
    <dbReference type="NCBI Taxonomy" id="307972"/>
    <lineage>
        <taxon>Eukaryota</taxon>
        <taxon>Metazoa</taxon>
        <taxon>Echinodermata</taxon>
        <taxon>Eleutherozoa</taxon>
        <taxon>Echinozoa</taxon>
        <taxon>Holothuroidea</taxon>
        <taxon>Aspidochirotacea</taxon>
        <taxon>Aspidochirotida</taxon>
        <taxon>Stichopodidae</taxon>
        <taxon>Apostichopus</taxon>
    </lineage>
</organism>
<dbReference type="InterPro" id="IPR040079">
    <property type="entry name" value="Glutathione_S-Trfase"/>
</dbReference>
<dbReference type="PROSITE" id="PS50404">
    <property type="entry name" value="GST_NTER"/>
    <property type="match status" value="1"/>
</dbReference>
<dbReference type="GO" id="GO:0006749">
    <property type="term" value="P:glutathione metabolic process"/>
    <property type="evidence" value="ECO:0007669"/>
    <property type="project" value="TreeGrafter"/>
</dbReference>
<dbReference type="Pfam" id="PF14497">
    <property type="entry name" value="GST_C_3"/>
    <property type="match status" value="1"/>
</dbReference>
<dbReference type="SFLD" id="SFLDG01205">
    <property type="entry name" value="AMPS.1"/>
    <property type="match status" value="1"/>
</dbReference>
<protein>
    <recommendedName>
        <fullName evidence="1">glutathione transferase</fullName>
        <ecNumber evidence="1">2.5.1.18</ecNumber>
    </recommendedName>
</protein>
<dbReference type="CDD" id="cd03192">
    <property type="entry name" value="GST_C_Sigma_like"/>
    <property type="match status" value="1"/>
</dbReference>